<feature type="region of interest" description="Disordered" evidence="1">
    <location>
        <begin position="41"/>
        <end position="81"/>
    </location>
</feature>
<comment type="caution">
    <text evidence="2">The sequence shown here is derived from an EMBL/GenBank/DDBJ whole genome shotgun (WGS) entry which is preliminary data.</text>
</comment>
<dbReference type="EMBL" id="JARIHO010000116">
    <property type="protein sequence ID" value="KAJ7302450.1"/>
    <property type="molecule type" value="Genomic_DNA"/>
</dbReference>
<evidence type="ECO:0000313" key="3">
    <source>
        <dbReference type="Proteomes" id="UP001218218"/>
    </source>
</evidence>
<keyword evidence="3" id="KW-1185">Reference proteome</keyword>
<reference evidence="2" key="1">
    <citation type="submission" date="2023-03" db="EMBL/GenBank/DDBJ databases">
        <title>Massive genome expansion in bonnet fungi (Mycena s.s.) driven by repeated elements and novel gene families across ecological guilds.</title>
        <authorList>
            <consortium name="Lawrence Berkeley National Laboratory"/>
            <person name="Harder C.B."/>
            <person name="Miyauchi S."/>
            <person name="Viragh M."/>
            <person name="Kuo A."/>
            <person name="Thoen E."/>
            <person name="Andreopoulos B."/>
            <person name="Lu D."/>
            <person name="Skrede I."/>
            <person name="Drula E."/>
            <person name="Henrissat B."/>
            <person name="Morin E."/>
            <person name="Kohler A."/>
            <person name="Barry K."/>
            <person name="LaButti K."/>
            <person name="Morin E."/>
            <person name="Salamov A."/>
            <person name="Lipzen A."/>
            <person name="Mereny Z."/>
            <person name="Hegedus B."/>
            <person name="Baldrian P."/>
            <person name="Stursova M."/>
            <person name="Weitz H."/>
            <person name="Taylor A."/>
            <person name="Grigoriev I.V."/>
            <person name="Nagy L.G."/>
            <person name="Martin F."/>
            <person name="Kauserud H."/>
        </authorList>
    </citation>
    <scope>NUCLEOTIDE SEQUENCE</scope>
    <source>
        <strain evidence="2">CBHHK002</strain>
    </source>
</reference>
<evidence type="ECO:0000256" key="1">
    <source>
        <dbReference type="SAM" id="MobiDB-lite"/>
    </source>
</evidence>
<accession>A0AAD7E857</accession>
<organism evidence="2 3">
    <name type="scientific">Mycena albidolilacea</name>
    <dbReference type="NCBI Taxonomy" id="1033008"/>
    <lineage>
        <taxon>Eukaryota</taxon>
        <taxon>Fungi</taxon>
        <taxon>Dikarya</taxon>
        <taxon>Basidiomycota</taxon>
        <taxon>Agaricomycotina</taxon>
        <taxon>Agaricomycetes</taxon>
        <taxon>Agaricomycetidae</taxon>
        <taxon>Agaricales</taxon>
        <taxon>Marasmiineae</taxon>
        <taxon>Mycenaceae</taxon>
        <taxon>Mycena</taxon>
    </lineage>
</organism>
<dbReference type="Proteomes" id="UP001218218">
    <property type="component" value="Unassembled WGS sequence"/>
</dbReference>
<sequence length="310" mass="34155">MSVLSPPWPSHPSRWNGHSAASFSSLVTPVIPPLDPLDSPFPSSFNALGSSPPRRSSHPQTSRHQSPTPGPSTFGGVPPRNNRSLDRDALLHILDYFSSLIPARFGNVPQIRLVVHGGAVMLLNAELARLAAATAATDGRAKQRTTTRDIDYIARSFSSEWAQRYGVLDANDRLKQCIFETALQFGLGADWMNSDADVALPMATDPATGAAYDPIHAASIQTGDSLTVYTSPNGFLKLVSVTPFWTVALKMVRYNPADREDICILLRSGTLARQMHWTPTRLEIWLLGTCWAMGYAGYDHERIKQMRRRM</sequence>
<dbReference type="AlphaFoldDB" id="A0AAD7E857"/>
<protein>
    <submittedName>
        <fullName evidence="2">Uncharacterized protein</fullName>
    </submittedName>
</protein>
<proteinExistence type="predicted"/>
<gene>
    <name evidence="2" type="ORF">DFH08DRAFT_723059</name>
</gene>
<feature type="non-terminal residue" evidence="2">
    <location>
        <position position="1"/>
    </location>
</feature>
<name>A0AAD7E857_9AGAR</name>
<evidence type="ECO:0000313" key="2">
    <source>
        <dbReference type="EMBL" id="KAJ7302450.1"/>
    </source>
</evidence>
<feature type="compositionally biased region" description="Polar residues" evidence="1">
    <location>
        <begin position="58"/>
        <end position="67"/>
    </location>
</feature>